<sequence length="166" mass="17872">MSGHTSQSATTMTSPSSRTSVTTTTPSTQSSVFTSETTKSVQTTVSSLSTSHVNENASYSVSTATESVDRATHGLDLNTSEKSMTIIFSAVLGVFALGIVTIMLHKCKHKVQYLHQPIHSSEEADEFVAGEDTLVISGGLYDGHPIYDRLPPDPPNQSQVCLEFFR</sequence>
<dbReference type="AlphaFoldDB" id="A0A8S4BDL2"/>
<evidence type="ECO:0000313" key="4">
    <source>
        <dbReference type="Proteomes" id="UP000677803"/>
    </source>
</evidence>
<evidence type="ECO:0000256" key="2">
    <source>
        <dbReference type="SAM" id="Phobius"/>
    </source>
</evidence>
<dbReference type="OrthoDB" id="9909389at2759"/>
<feature type="compositionally biased region" description="Low complexity" evidence="1">
    <location>
        <begin position="8"/>
        <end position="36"/>
    </location>
</feature>
<keyword evidence="2" id="KW-1133">Transmembrane helix</keyword>
<dbReference type="Proteomes" id="UP000677803">
    <property type="component" value="Unassembled WGS sequence"/>
</dbReference>
<proteinExistence type="predicted"/>
<name>A0A8S4BDL2_9TELE</name>
<keyword evidence="2" id="KW-0472">Membrane</keyword>
<feature type="region of interest" description="Disordered" evidence="1">
    <location>
        <begin position="1"/>
        <end position="36"/>
    </location>
</feature>
<reference evidence="3" key="1">
    <citation type="submission" date="2021-05" db="EMBL/GenBank/DDBJ databases">
        <authorList>
            <person name="Tigano A."/>
        </authorList>
    </citation>
    <scope>NUCLEOTIDE SEQUENCE</scope>
</reference>
<dbReference type="EMBL" id="CAJRST010033334">
    <property type="protein sequence ID" value="CAG5978814.1"/>
    <property type="molecule type" value="Genomic_DNA"/>
</dbReference>
<feature type="transmembrane region" description="Helical" evidence="2">
    <location>
        <begin position="84"/>
        <end position="104"/>
    </location>
</feature>
<comment type="caution">
    <text evidence="3">The sequence shown here is derived from an EMBL/GenBank/DDBJ whole genome shotgun (WGS) entry which is preliminary data.</text>
</comment>
<keyword evidence="2" id="KW-0812">Transmembrane</keyword>
<evidence type="ECO:0000256" key="1">
    <source>
        <dbReference type="SAM" id="MobiDB-lite"/>
    </source>
</evidence>
<organism evidence="3 4">
    <name type="scientific">Menidia menidia</name>
    <name type="common">Atlantic silverside</name>
    <dbReference type="NCBI Taxonomy" id="238744"/>
    <lineage>
        <taxon>Eukaryota</taxon>
        <taxon>Metazoa</taxon>
        <taxon>Chordata</taxon>
        <taxon>Craniata</taxon>
        <taxon>Vertebrata</taxon>
        <taxon>Euteleostomi</taxon>
        <taxon>Actinopterygii</taxon>
        <taxon>Neopterygii</taxon>
        <taxon>Teleostei</taxon>
        <taxon>Neoteleostei</taxon>
        <taxon>Acanthomorphata</taxon>
        <taxon>Ovalentaria</taxon>
        <taxon>Atherinomorphae</taxon>
        <taxon>Atheriniformes</taxon>
        <taxon>Atherinopsidae</taxon>
        <taxon>Menidiinae</taxon>
        <taxon>Menidia</taxon>
    </lineage>
</organism>
<protein>
    <submittedName>
        <fullName evidence="3">(Atlantic silverside) hypothetical protein</fullName>
    </submittedName>
</protein>
<gene>
    <name evidence="3" type="ORF">MMEN_LOCUS16052</name>
</gene>
<keyword evidence="4" id="KW-1185">Reference proteome</keyword>
<evidence type="ECO:0000313" key="3">
    <source>
        <dbReference type="EMBL" id="CAG5978814.1"/>
    </source>
</evidence>
<accession>A0A8S4BDL2</accession>